<evidence type="ECO:0000259" key="4">
    <source>
        <dbReference type="PROSITE" id="PS51387"/>
    </source>
</evidence>
<dbReference type="GO" id="GO:0016491">
    <property type="term" value="F:oxidoreductase activity"/>
    <property type="evidence" value="ECO:0007669"/>
    <property type="project" value="UniProtKB-KW"/>
</dbReference>
<dbReference type="SUPFAM" id="SSF55447">
    <property type="entry name" value="CO dehydrogenase flavoprotein C-terminal domain-like"/>
    <property type="match status" value="1"/>
</dbReference>
<protein>
    <submittedName>
        <fullName evidence="5">Molybdopterin dehydrogenase</fullName>
    </submittedName>
</protein>
<dbReference type="PANTHER" id="PTHR42659">
    <property type="entry name" value="XANTHINE DEHYDROGENASE SUBUNIT C-RELATED"/>
    <property type="match status" value="1"/>
</dbReference>
<dbReference type="SUPFAM" id="SSF56176">
    <property type="entry name" value="FAD-binding/transporter-associated domain-like"/>
    <property type="match status" value="1"/>
</dbReference>
<dbReference type="InterPro" id="IPR036318">
    <property type="entry name" value="FAD-bd_PCMH-like_sf"/>
</dbReference>
<dbReference type="GO" id="GO:0071949">
    <property type="term" value="F:FAD binding"/>
    <property type="evidence" value="ECO:0007669"/>
    <property type="project" value="InterPro"/>
</dbReference>
<dbReference type="InterPro" id="IPR036683">
    <property type="entry name" value="CO_DH_flav_C_dom_sf"/>
</dbReference>
<dbReference type="OrthoDB" id="9789842at2"/>
<keyword evidence="3" id="KW-0560">Oxidoreductase</keyword>
<dbReference type="AlphaFoldDB" id="A0A5S9IKN8"/>
<dbReference type="PROSITE" id="PS51387">
    <property type="entry name" value="FAD_PCMH"/>
    <property type="match status" value="1"/>
</dbReference>
<keyword evidence="6" id="KW-1185">Reference proteome</keyword>
<dbReference type="Gene3D" id="3.30.465.10">
    <property type="match status" value="1"/>
</dbReference>
<dbReference type="Pfam" id="PF03450">
    <property type="entry name" value="CO_deh_flav_C"/>
    <property type="match status" value="1"/>
</dbReference>
<organism evidence="5 6">
    <name type="scientific">Uabimicrobium amorphum</name>
    <dbReference type="NCBI Taxonomy" id="2596890"/>
    <lineage>
        <taxon>Bacteria</taxon>
        <taxon>Pseudomonadati</taxon>
        <taxon>Planctomycetota</taxon>
        <taxon>Candidatus Uabimicrobiia</taxon>
        <taxon>Candidatus Uabimicrobiales</taxon>
        <taxon>Candidatus Uabimicrobiaceae</taxon>
        <taxon>Candidatus Uabimicrobium</taxon>
    </lineage>
</organism>
<sequence length="288" mass="32278">MRAYLPKYNLTTAKSLEHALQMMNDSKRPIAGGTDLMVLFDMGNLPPGDYVNIHRIPDLQGIEVNDDYVEIGALTTYSQLRQHEIIQQEFPCICEAAKVTGGVAIQNRGTIGGNIANASPAADTPPALLVYDADLKIVSATGEKIVAYENFHTGYKQMQLAKNELIQRIRLPRKNKHNLHYYRKVGTRKAQAISKLCMAGVANFTPEKIVQIKIALASVAPTVIRCKKTEAYFCEKQYAQIDICEAKRILQTEIAAIDDLRSTKEYRIQVACNLIQEFFDLITEENNE</sequence>
<dbReference type="PANTHER" id="PTHR42659:SF2">
    <property type="entry name" value="XANTHINE DEHYDROGENASE SUBUNIT C-RELATED"/>
    <property type="match status" value="1"/>
</dbReference>
<evidence type="ECO:0000256" key="3">
    <source>
        <dbReference type="ARBA" id="ARBA00023002"/>
    </source>
</evidence>
<dbReference type="EMBL" id="AP019860">
    <property type="protein sequence ID" value="BBM83633.1"/>
    <property type="molecule type" value="Genomic_DNA"/>
</dbReference>
<feature type="domain" description="FAD-binding PCMH-type" evidence="4">
    <location>
        <begin position="1"/>
        <end position="176"/>
    </location>
</feature>
<keyword evidence="2" id="KW-0274">FAD</keyword>
<gene>
    <name evidence="5" type="ORF">UABAM_01986</name>
</gene>
<evidence type="ECO:0000313" key="5">
    <source>
        <dbReference type="EMBL" id="BBM83633.1"/>
    </source>
</evidence>
<evidence type="ECO:0000256" key="2">
    <source>
        <dbReference type="ARBA" id="ARBA00022827"/>
    </source>
</evidence>
<keyword evidence="1" id="KW-0285">Flavoprotein</keyword>
<evidence type="ECO:0000313" key="6">
    <source>
        <dbReference type="Proteomes" id="UP000326354"/>
    </source>
</evidence>
<dbReference type="Gene3D" id="3.30.390.50">
    <property type="entry name" value="CO dehydrogenase flavoprotein, C-terminal domain"/>
    <property type="match status" value="1"/>
</dbReference>
<reference evidence="5 6" key="1">
    <citation type="submission" date="2019-08" db="EMBL/GenBank/DDBJ databases">
        <title>Complete genome sequence of Candidatus Uab amorphum.</title>
        <authorList>
            <person name="Shiratori T."/>
            <person name="Suzuki S."/>
            <person name="Kakizawa Y."/>
            <person name="Ishida K."/>
        </authorList>
    </citation>
    <scope>NUCLEOTIDE SEQUENCE [LARGE SCALE GENOMIC DNA]</scope>
    <source>
        <strain evidence="5 6">SRT547</strain>
    </source>
</reference>
<dbReference type="SMART" id="SM01092">
    <property type="entry name" value="CO_deh_flav_C"/>
    <property type="match status" value="1"/>
</dbReference>
<name>A0A5S9IKN8_UABAM</name>
<proteinExistence type="predicted"/>
<dbReference type="Pfam" id="PF00941">
    <property type="entry name" value="FAD_binding_5"/>
    <property type="match status" value="1"/>
</dbReference>
<accession>A0A5S9IKN8</accession>
<dbReference type="RefSeq" id="WP_151967826.1">
    <property type="nucleotide sequence ID" value="NZ_AP019860.1"/>
</dbReference>
<dbReference type="InterPro" id="IPR005107">
    <property type="entry name" value="CO_DH_flav_C"/>
</dbReference>
<dbReference type="InterPro" id="IPR016166">
    <property type="entry name" value="FAD-bd_PCMH"/>
</dbReference>
<dbReference type="InterPro" id="IPR002346">
    <property type="entry name" value="Mopterin_DH_FAD-bd"/>
</dbReference>
<dbReference type="InterPro" id="IPR016167">
    <property type="entry name" value="FAD-bd_PCMH_sub1"/>
</dbReference>
<dbReference type="KEGG" id="uam:UABAM_01986"/>
<dbReference type="Gene3D" id="3.30.43.10">
    <property type="entry name" value="Uridine Diphospho-n-acetylenolpyruvylglucosamine Reductase, domain 2"/>
    <property type="match status" value="1"/>
</dbReference>
<dbReference type="Proteomes" id="UP000326354">
    <property type="component" value="Chromosome"/>
</dbReference>
<evidence type="ECO:0000256" key="1">
    <source>
        <dbReference type="ARBA" id="ARBA00022630"/>
    </source>
</evidence>
<dbReference type="InterPro" id="IPR051312">
    <property type="entry name" value="Diverse_Substr_Oxidored"/>
</dbReference>
<dbReference type="FunFam" id="3.30.465.10:FF:000017">
    <property type="entry name" value="Xanthine dehydrogenase, FAD binding subunit"/>
    <property type="match status" value="1"/>
</dbReference>
<dbReference type="InterPro" id="IPR016169">
    <property type="entry name" value="FAD-bd_PCMH_sub2"/>
</dbReference>